<dbReference type="Gene3D" id="3.30.565.10">
    <property type="entry name" value="Histidine kinase-like ATPase, C-terminal domain"/>
    <property type="match status" value="1"/>
</dbReference>
<protein>
    <recommendedName>
        <fullName evidence="2">histidine kinase</fullName>
        <ecNumber evidence="2">2.7.13.3</ecNumber>
    </recommendedName>
</protein>
<evidence type="ECO:0000259" key="11">
    <source>
        <dbReference type="PROSITE" id="PS50110"/>
    </source>
</evidence>
<dbReference type="SMART" id="SM00388">
    <property type="entry name" value="HisKA"/>
    <property type="match status" value="1"/>
</dbReference>
<dbReference type="CDD" id="cd00082">
    <property type="entry name" value="HisKA"/>
    <property type="match status" value="1"/>
</dbReference>
<dbReference type="InterPro" id="IPR015943">
    <property type="entry name" value="WD40/YVTN_repeat-like_dom_sf"/>
</dbReference>
<dbReference type="InterPro" id="IPR018062">
    <property type="entry name" value="HTH_AraC-typ_CS"/>
</dbReference>
<dbReference type="InterPro" id="IPR011110">
    <property type="entry name" value="Reg_prop"/>
</dbReference>
<keyword evidence="13" id="KW-1185">Reference proteome</keyword>
<dbReference type="InterPro" id="IPR001789">
    <property type="entry name" value="Sig_transdc_resp-reg_receiver"/>
</dbReference>
<dbReference type="InterPro" id="IPR005467">
    <property type="entry name" value="His_kinase_dom"/>
</dbReference>
<dbReference type="InterPro" id="IPR013783">
    <property type="entry name" value="Ig-like_fold"/>
</dbReference>
<evidence type="ECO:0000259" key="10">
    <source>
        <dbReference type="PROSITE" id="PS50109"/>
    </source>
</evidence>
<dbReference type="Gene3D" id="2.130.10.10">
    <property type="entry name" value="YVTN repeat-like/Quinoprotein amine dehydrogenase"/>
    <property type="match status" value="3"/>
</dbReference>
<dbReference type="Gene3D" id="1.10.10.60">
    <property type="entry name" value="Homeodomain-like"/>
    <property type="match status" value="2"/>
</dbReference>
<dbReference type="InterPro" id="IPR036890">
    <property type="entry name" value="HATPase_C_sf"/>
</dbReference>
<organism evidence="12 13">
    <name type="scientific">Flavobacterium pokkalii</name>
    <dbReference type="NCBI Taxonomy" id="1940408"/>
    <lineage>
        <taxon>Bacteria</taxon>
        <taxon>Pseudomonadati</taxon>
        <taxon>Bacteroidota</taxon>
        <taxon>Flavobacteriia</taxon>
        <taxon>Flavobacteriales</taxon>
        <taxon>Flavobacteriaceae</taxon>
        <taxon>Flavobacterium</taxon>
    </lineage>
</organism>
<dbReference type="Proteomes" id="UP000661715">
    <property type="component" value="Unassembled WGS sequence"/>
</dbReference>
<dbReference type="Gene3D" id="2.60.40.10">
    <property type="entry name" value="Immunoglobulins"/>
    <property type="match status" value="1"/>
</dbReference>
<keyword evidence="4" id="KW-0805">Transcription regulation</keyword>
<evidence type="ECO:0000256" key="2">
    <source>
        <dbReference type="ARBA" id="ARBA00012438"/>
    </source>
</evidence>
<dbReference type="PROSITE" id="PS00041">
    <property type="entry name" value="HTH_ARAC_FAMILY_1"/>
    <property type="match status" value="1"/>
</dbReference>
<dbReference type="Pfam" id="PF12833">
    <property type="entry name" value="HTH_18"/>
    <property type="match status" value="1"/>
</dbReference>
<evidence type="ECO:0000256" key="6">
    <source>
        <dbReference type="ARBA" id="ARBA00023163"/>
    </source>
</evidence>
<dbReference type="Pfam" id="PF07495">
    <property type="entry name" value="Y_Y_Y"/>
    <property type="match status" value="1"/>
</dbReference>
<dbReference type="InterPro" id="IPR011123">
    <property type="entry name" value="Y_Y_Y"/>
</dbReference>
<evidence type="ECO:0000256" key="5">
    <source>
        <dbReference type="ARBA" id="ARBA00023125"/>
    </source>
</evidence>
<feature type="modified residue" description="4-aspartylphosphate" evidence="7">
    <location>
        <position position="1259"/>
    </location>
</feature>
<dbReference type="SMART" id="SM00387">
    <property type="entry name" value="HATPase_c"/>
    <property type="match status" value="1"/>
</dbReference>
<evidence type="ECO:0000256" key="8">
    <source>
        <dbReference type="SAM" id="SignalP"/>
    </source>
</evidence>
<dbReference type="PROSITE" id="PS50109">
    <property type="entry name" value="HIS_KIN"/>
    <property type="match status" value="1"/>
</dbReference>
<name>A0ABR7UT01_9FLAO</name>
<dbReference type="Pfam" id="PF00072">
    <property type="entry name" value="Response_reg"/>
    <property type="match status" value="1"/>
</dbReference>
<dbReference type="SUPFAM" id="SSF46689">
    <property type="entry name" value="Homeodomain-like"/>
    <property type="match status" value="1"/>
</dbReference>
<comment type="caution">
    <text evidence="12">The sequence shown here is derived from an EMBL/GenBank/DDBJ whole genome shotgun (WGS) entry which is preliminary data.</text>
</comment>
<gene>
    <name evidence="12" type="ORF">B6A10_07935</name>
</gene>
<evidence type="ECO:0000313" key="12">
    <source>
        <dbReference type="EMBL" id="MBD0725105.1"/>
    </source>
</evidence>
<keyword evidence="3 7" id="KW-0597">Phosphoprotein</keyword>
<keyword evidence="8" id="KW-0732">Signal</keyword>
<feature type="domain" description="Response regulatory" evidence="11">
    <location>
        <begin position="1211"/>
        <end position="1326"/>
    </location>
</feature>
<dbReference type="RefSeq" id="WP_188220442.1">
    <property type="nucleotide sequence ID" value="NZ_NASZ01000009.1"/>
</dbReference>
<evidence type="ECO:0000256" key="3">
    <source>
        <dbReference type="ARBA" id="ARBA00022553"/>
    </source>
</evidence>
<dbReference type="SUPFAM" id="SSF55874">
    <property type="entry name" value="ATPase domain of HSP90 chaperone/DNA topoisomerase II/histidine kinase"/>
    <property type="match status" value="1"/>
</dbReference>
<feature type="signal peptide" evidence="8">
    <location>
        <begin position="1"/>
        <end position="24"/>
    </location>
</feature>
<dbReference type="PRINTS" id="PR00344">
    <property type="entry name" value="BCTRLSENSOR"/>
</dbReference>
<dbReference type="SUPFAM" id="SSF47384">
    <property type="entry name" value="Homodimeric domain of signal transducing histidine kinase"/>
    <property type="match status" value="1"/>
</dbReference>
<dbReference type="InterPro" id="IPR036097">
    <property type="entry name" value="HisK_dim/P_sf"/>
</dbReference>
<dbReference type="EMBL" id="NASZ01000009">
    <property type="protein sequence ID" value="MBD0725105.1"/>
    <property type="molecule type" value="Genomic_DNA"/>
</dbReference>
<dbReference type="Pfam" id="PF02518">
    <property type="entry name" value="HATPase_c"/>
    <property type="match status" value="1"/>
</dbReference>
<dbReference type="InterPro" id="IPR018060">
    <property type="entry name" value="HTH_AraC"/>
</dbReference>
<dbReference type="InterPro" id="IPR003661">
    <property type="entry name" value="HisK_dim/P_dom"/>
</dbReference>
<reference evidence="12 13" key="1">
    <citation type="journal article" date="2020" name="Microbiol. Res.">
        <title>Flavobacterium pokkalii sp. nov., a novel plant growth promoting native rhizobacteria isolated from pokkali rice grown in coastal saline affected agricultural regions of southern India, Kerala.</title>
        <authorList>
            <person name="Menon R.R."/>
            <person name="Kumari S."/>
            <person name="Viver T."/>
            <person name="Rameshkumar N."/>
        </authorList>
    </citation>
    <scope>NUCLEOTIDE SEQUENCE [LARGE SCALE GENOMIC DNA]</scope>
    <source>
        <strain evidence="12 13">L1I52</strain>
    </source>
</reference>
<evidence type="ECO:0000259" key="9">
    <source>
        <dbReference type="PROSITE" id="PS01124"/>
    </source>
</evidence>
<dbReference type="SMART" id="SM00342">
    <property type="entry name" value="HTH_ARAC"/>
    <property type="match status" value="1"/>
</dbReference>
<feature type="domain" description="Histidine kinase" evidence="10">
    <location>
        <begin position="955"/>
        <end position="1168"/>
    </location>
</feature>
<dbReference type="PROSITE" id="PS01124">
    <property type="entry name" value="HTH_ARAC_FAMILY_2"/>
    <property type="match status" value="1"/>
</dbReference>
<dbReference type="Gene3D" id="3.40.50.2300">
    <property type="match status" value="1"/>
</dbReference>
<keyword evidence="5" id="KW-0238">DNA-binding</keyword>
<feature type="chain" id="PRO_5047091618" description="histidine kinase" evidence="8">
    <location>
        <begin position="25"/>
        <end position="1467"/>
    </location>
</feature>
<dbReference type="Pfam" id="PF07494">
    <property type="entry name" value="Reg_prop"/>
    <property type="match status" value="5"/>
</dbReference>
<dbReference type="EC" id="2.7.13.3" evidence="2"/>
<dbReference type="SMART" id="SM00448">
    <property type="entry name" value="REC"/>
    <property type="match status" value="1"/>
</dbReference>
<dbReference type="Pfam" id="PF00512">
    <property type="entry name" value="HisKA"/>
    <property type="match status" value="1"/>
</dbReference>
<dbReference type="InterPro" id="IPR011006">
    <property type="entry name" value="CheY-like_superfamily"/>
</dbReference>
<accession>A0ABR7UT01</accession>
<comment type="catalytic activity">
    <reaction evidence="1">
        <text>ATP + protein L-histidine = ADP + protein N-phospho-L-histidine.</text>
        <dbReference type="EC" id="2.7.13.3"/>
    </reaction>
</comment>
<dbReference type="Gene3D" id="1.10.287.130">
    <property type="match status" value="1"/>
</dbReference>
<proteinExistence type="predicted"/>
<dbReference type="InterPro" id="IPR009057">
    <property type="entry name" value="Homeodomain-like_sf"/>
</dbReference>
<evidence type="ECO:0000256" key="7">
    <source>
        <dbReference type="PROSITE-ProRule" id="PRU00169"/>
    </source>
</evidence>
<feature type="domain" description="HTH araC/xylS-type" evidence="9">
    <location>
        <begin position="1365"/>
        <end position="1464"/>
    </location>
</feature>
<evidence type="ECO:0000256" key="1">
    <source>
        <dbReference type="ARBA" id="ARBA00000085"/>
    </source>
</evidence>
<dbReference type="PANTHER" id="PTHR43547">
    <property type="entry name" value="TWO-COMPONENT HISTIDINE KINASE"/>
    <property type="match status" value="1"/>
</dbReference>
<dbReference type="InterPro" id="IPR003594">
    <property type="entry name" value="HATPase_dom"/>
</dbReference>
<dbReference type="PROSITE" id="PS50110">
    <property type="entry name" value="RESPONSE_REGULATORY"/>
    <property type="match status" value="1"/>
</dbReference>
<dbReference type="SUPFAM" id="SSF63825">
    <property type="entry name" value="YWTD domain"/>
    <property type="match status" value="1"/>
</dbReference>
<dbReference type="SUPFAM" id="SSF52172">
    <property type="entry name" value="CheY-like"/>
    <property type="match status" value="1"/>
</dbReference>
<evidence type="ECO:0000313" key="13">
    <source>
        <dbReference type="Proteomes" id="UP000661715"/>
    </source>
</evidence>
<evidence type="ECO:0000256" key="4">
    <source>
        <dbReference type="ARBA" id="ARBA00023015"/>
    </source>
</evidence>
<keyword evidence="6" id="KW-0804">Transcription</keyword>
<dbReference type="InterPro" id="IPR004358">
    <property type="entry name" value="Sig_transdc_His_kin-like_C"/>
</dbReference>
<dbReference type="CDD" id="cd17574">
    <property type="entry name" value="REC_OmpR"/>
    <property type="match status" value="1"/>
</dbReference>
<dbReference type="SUPFAM" id="SSF63829">
    <property type="entry name" value="Calcium-dependent phosphotriesterase"/>
    <property type="match status" value="3"/>
</dbReference>
<dbReference type="PANTHER" id="PTHR43547:SF2">
    <property type="entry name" value="HYBRID SIGNAL TRANSDUCTION HISTIDINE KINASE C"/>
    <property type="match status" value="1"/>
</dbReference>
<sequence length="1467" mass="169079">MKITLLKNYLIILFLLSLTKIAHSQENCSFENYLVEDGLPHNIINQVIQDKKGFIWLATTNGLSKYNGYTFQNFITTAKNKVLMKNNRINWIVEDYYGRIWMKAFANETKAYCFDPKTETFWGTELIQNIPDNNFEIKKIAPNKSGFVWLLSKNNGAILITDKNYSNKIYHTQKHTLNTNIINDVFEDRQKNSWLLTDKGIAAIGFHKTNEKPFYLIPKNNTSNAFYSAVELDDEIWFGGSNGIIIKYDKGTKNYRTQKLELNANVVKIEKLDKQRILAFTDQKGFCTINIFTGQIENYNSTNFPQLNTKNLSYVYLTKGQLLWFINKDNLGISLFNFKTKQLKYFSAKTDIFSATFGPTLPMVLTDSKGDVWVQPRGGNFSKYDPVKNELIPFTASSSYFPNGNFNNNFHIAFFDKQGNLWYNTQTNGVVKVVFSQANFKALHTHNPTIPTIRNDVRALFQDKNKNIWVATKQNQIIIYDKKLNRIGHLSPNGHLQNNVTWQKAVYNIMQDSQSNIWIGTRGNGIYKLTPKDQNYNFTVNHYTHNSTNPYSLSNDNIYSIFEDKTRKIWVGTWGGLNQISSINQSVRFINTNNQWKSDLLKKHINIRCISQDAKGLMYIGSTTGLLVLNPSKNLNSTENITIYEVTKSDKKSLNSNDVIDLCIAKNGKTFIATADGGISRVLTKNSLGYPLTFKNYTLKDGLPSNNILSMIEDNDGKLWITTDYILMRFNPADERFEVFTDVKPIMSYKNFTEATRVKLDSGELLFGYSEGFLHFFPDQIKPNNFKPYLALTALQLFNQPVAINETSPLKFTLDDSQNITLKHNQNFFNIQFAALDYINPRNIKYAYKLEGFDENWNYVHKQRTAFYTNVPKGTYTFNVKSTNSQGYWVNNQRSITIEVKPALWNTTVAYILYALLFVGIIYLINRTVLTIYSLKTAAKNEKEIFDLKQKFFIDISHELRTPLTLITGPIEYLINDNRTPEIIKKQLSFVAQSTNRLQRLVNQILDFRKIQYQKLKISEINLIEFVSDIFNNFFEIAQERNIKYQLEIEGEDIKLWADHSALEKIIMNLLSNAFKYTPDNKSITVSIKKTEKNIILTVVDEGIGISEEHQQSIFNRFASFNKNENNPSTGIGLALVKELVEKHQGELYFESQTNKGSTFSILFKTGNSHFTDDVEFISKEAIQDTEERNLIKTQPIALYKNQENSSEKIKVLIVEDDLKLLTFIKNILEEDYEILEAENGAIGYQKTLDNSPDFIISDIMMPVMDGVEFLKKIRTNIETSHIPVILLTAKTTIESKLEGLSYGADDYITKPFSVAYLKARIINLLEQRKRLQSIFDAYDKPENETKEYDPKPYLITDQDEQIMQKVMQIIEENMDNNGFSVEDLGTIIGLNRTSFNNKIKSLTGFTPVEFIRDIRIKRAAQLLTNSQLLIKEIAYMTGFSDIKYFSKTFKNKYGQTPSEYRNSKND</sequence>